<dbReference type="PANTHER" id="PTHR36513">
    <property type="entry name" value="ABC TRANSMEMBRANE TYPE-1 DOMAIN-CONTAINING PROTEIN"/>
    <property type="match status" value="1"/>
</dbReference>
<dbReference type="AlphaFoldDB" id="A0A7W5Z4U6"/>
<dbReference type="Proteomes" id="UP000537592">
    <property type="component" value="Unassembled WGS sequence"/>
</dbReference>
<proteinExistence type="predicted"/>
<dbReference type="PIRSF" id="PIRSF033909">
    <property type="entry name" value="UCP033909"/>
    <property type="match status" value="1"/>
</dbReference>
<dbReference type="InterPro" id="IPR010297">
    <property type="entry name" value="DUF900_hydrolase"/>
</dbReference>
<dbReference type="InterPro" id="IPR029058">
    <property type="entry name" value="AB_hydrolase_fold"/>
</dbReference>
<dbReference type="PANTHER" id="PTHR36513:SF1">
    <property type="entry name" value="TRANSMEMBRANE PROTEIN"/>
    <property type="match status" value="1"/>
</dbReference>
<dbReference type="Pfam" id="PF05990">
    <property type="entry name" value="DUF900"/>
    <property type="match status" value="1"/>
</dbReference>
<accession>A0A7W5Z4U6</accession>
<reference evidence="1 2" key="1">
    <citation type="submission" date="2020-08" db="EMBL/GenBank/DDBJ databases">
        <title>Genomic Encyclopedia of Type Strains, Phase IV (KMG-IV): sequencing the most valuable type-strain genomes for metagenomic binning, comparative biology and taxonomic classification.</title>
        <authorList>
            <person name="Goeker M."/>
        </authorList>
    </citation>
    <scope>NUCLEOTIDE SEQUENCE [LARGE SCALE GENOMIC DNA]</scope>
    <source>
        <strain evidence="1 2">DSM 28760</strain>
    </source>
</reference>
<gene>
    <name evidence="1" type="ORF">FHS81_002317</name>
</gene>
<evidence type="ECO:0000313" key="2">
    <source>
        <dbReference type="Proteomes" id="UP000537592"/>
    </source>
</evidence>
<sequence length="343" mass="37064">MLATVSSPAPESSRQHRVYAATTRARAAEGTNAYTASRSKQMNYARFDVSVPPGHVAGEIEWPKGALNPQTSFAIVDQRTLDERTFFRTISAQAAQGDVGVFIHGYNVNFQEALYRLVQMVADANIDGVPVLFSWPSQAAISGYVADKEAVTYSRDDLASLLVRLAARPGSGETVVLAHSMGSWLLMEALRQLKLQGRDDVLARLKVFLAAPDIDSNVFETQLAVIGRMRKPITIFVSKDDVALQVSELLAGDSARVGKLDVNDPKVMDAAREKGVQVIDISAIATDDSLKHGRFSALASMSPRLTKDSRKQGLVDEAGAFVFDVASAAIKAPFRLASKIVSP</sequence>
<dbReference type="InterPro" id="IPR014586">
    <property type="entry name" value="UCP033909"/>
</dbReference>
<organism evidence="1 2">
    <name type="scientific">Pseudochelatococcus contaminans</name>
    <dbReference type="NCBI Taxonomy" id="1538103"/>
    <lineage>
        <taxon>Bacteria</taxon>
        <taxon>Pseudomonadati</taxon>
        <taxon>Pseudomonadota</taxon>
        <taxon>Alphaproteobacteria</taxon>
        <taxon>Hyphomicrobiales</taxon>
        <taxon>Chelatococcaceae</taxon>
        <taxon>Pseudochelatococcus</taxon>
    </lineage>
</organism>
<dbReference type="SUPFAM" id="SSF53474">
    <property type="entry name" value="alpha/beta-Hydrolases"/>
    <property type="match status" value="1"/>
</dbReference>
<name>A0A7W5Z4U6_9HYPH</name>
<evidence type="ECO:0000313" key="1">
    <source>
        <dbReference type="EMBL" id="MBB3810221.1"/>
    </source>
</evidence>
<comment type="caution">
    <text evidence="1">The sequence shown here is derived from an EMBL/GenBank/DDBJ whole genome shotgun (WGS) entry which is preliminary data.</text>
</comment>
<keyword evidence="2" id="KW-1185">Reference proteome</keyword>
<dbReference type="Gene3D" id="3.40.50.1820">
    <property type="entry name" value="alpha/beta hydrolase"/>
    <property type="match status" value="1"/>
</dbReference>
<dbReference type="EMBL" id="JACICC010000005">
    <property type="protein sequence ID" value="MBB3810221.1"/>
    <property type="molecule type" value="Genomic_DNA"/>
</dbReference>
<protein>
    <submittedName>
        <fullName evidence="1">Esterase/lipase superfamily enzyme</fullName>
    </submittedName>
</protein>